<dbReference type="SUPFAM" id="SSF53335">
    <property type="entry name" value="S-adenosyl-L-methionine-dependent methyltransferases"/>
    <property type="match status" value="1"/>
</dbReference>
<reference evidence="2 3" key="1">
    <citation type="submission" date="2019-03" db="EMBL/GenBank/DDBJ databases">
        <title>Genomic Encyclopedia of Type Strains, Phase IV (KMG-IV): sequencing the most valuable type-strain genomes for metagenomic binning, comparative biology and taxonomic classification.</title>
        <authorList>
            <person name="Goeker M."/>
        </authorList>
    </citation>
    <scope>NUCLEOTIDE SEQUENCE [LARGE SCALE GENOMIC DNA]</scope>
    <source>
        <strain evidence="2 3">DSM 25894</strain>
    </source>
</reference>
<dbReference type="GO" id="GO:0008757">
    <property type="term" value="F:S-adenosylmethionine-dependent methyltransferase activity"/>
    <property type="evidence" value="ECO:0007669"/>
    <property type="project" value="InterPro"/>
</dbReference>
<dbReference type="RefSeq" id="WP_132372105.1">
    <property type="nucleotide sequence ID" value="NZ_SMAN01000014.1"/>
</dbReference>
<dbReference type="AlphaFoldDB" id="A0A4R3MVU8"/>
<dbReference type="PANTHER" id="PTHR43861:SF1">
    <property type="entry name" value="TRANS-ACONITATE 2-METHYLTRANSFERASE"/>
    <property type="match status" value="1"/>
</dbReference>
<evidence type="ECO:0000313" key="3">
    <source>
        <dbReference type="Proteomes" id="UP000294650"/>
    </source>
</evidence>
<dbReference type="EMBL" id="SMAN01000014">
    <property type="protein sequence ID" value="TCT20325.1"/>
    <property type="molecule type" value="Genomic_DNA"/>
</dbReference>
<keyword evidence="3" id="KW-1185">Reference proteome</keyword>
<dbReference type="OrthoDB" id="5522265at2"/>
<dbReference type="Pfam" id="PF08241">
    <property type="entry name" value="Methyltransf_11"/>
    <property type="match status" value="1"/>
</dbReference>
<dbReference type="CDD" id="cd02440">
    <property type="entry name" value="AdoMet_MTases"/>
    <property type="match status" value="1"/>
</dbReference>
<sequence>MTNTFDWHREAEKAWDERASYWSQNSQNMWDHGSRKTIIPFVQQYVQKGSKVADIGCGDGYGSYKLFKAGYEVVGVDISKEMIERANQRTGDEKLSFVQGDLVELPFAADTFDGVMAVNSLEWIEIPVQALHELKRVIKHDGHLCAGILGPTAKPRINSYPRLYGEPAVCNTMMPWEFQQLAEETGWELIDGHGIYKREVRNQHYQDLPTELKQSLTFMWVFMLRNKKQ</sequence>
<dbReference type="GO" id="GO:0032259">
    <property type="term" value="P:methylation"/>
    <property type="evidence" value="ECO:0007669"/>
    <property type="project" value="UniProtKB-KW"/>
</dbReference>
<dbReference type="InterPro" id="IPR029063">
    <property type="entry name" value="SAM-dependent_MTases_sf"/>
</dbReference>
<dbReference type="PANTHER" id="PTHR43861">
    <property type="entry name" value="TRANS-ACONITATE 2-METHYLTRANSFERASE-RELATED"/>
    <property type="match status" value="1"/>
</dbReference>
<organism evidence="2 3">
    <name type="scientific">Melghiribacillus thermohalophilus</name>
    <dbReference type="NCBI Taxonomy" id="1324956"/>
    <lineage>
        <taxon>Bacteria</taxon>
        <taxon>Bacillati</taxon>
        <taxon>Bacillota</taxon>
        <taxon>Bacilli</taxon>
        <taxon>Bacillales</taxon>
        <taxon>Bacillaceae</taxon>
        <taxon>Melghiribacillus</taxon>
    </lineage>
</organism>
<gene>
    <name evidence="2" type="ORF">EDD68_1147</name>
</gene>
<evidence type="ECO:0000259" key="1">
    <source>
        <dbReference type="Pfam" id="PF08241"/>
    </source>
</evidence>
<dbReference type="Proteomes" id="UP000294650">
    <property type="component" value="Unassembled WGS sequence"/>
</dbReference>
<dbReference type="Gene3D" id="3.40.50.150">
    <property type="entry name" value="Vaccinia Virus protein VP39"/>
    <property type="match status" value="1"/>
</dbReference>
<name>A0A4R3MVU8_9BACI</name>
<accession>A0A4R3MVU8</accession>
<protein>
    <submittedName>
        <fullName evidence="2">Methyltransferase family protein</fullName>
    </submittedName>
</protein>
<dbReference type="InterPro" id="IPR013216">
    <property type="entry name" value="Methyltransf_11"/>
</dbReference>
<feature type="domain" description="Methyltransferase type 11" evidence="1">
    <location>
        <begin position="54"/>
        <end position="145"/>
    </location>
</feature>
<evidence type="ECO:0000313" key="2">
    <source>
        <dbReference type="EMBL" id="TCT20325.1"/>
    </source>
</evidence>
<keyword evidence="2" id="KW-0489">Methyltransferase</keyword>
<keyword evidence="2" id="KW-0808">Transferase</keyword>
<proteinExistence type="predicted"/>
<comment type="caution">
    <text evidence="2">The sequence shown here is derived from an EMBL/GenBank/DDBJ whole genome shotgun (WGS) entry which is preliminary data.</text>
</comment>